<comment type="caution">
    <text evidence="3">The sequence shown here is derived from an EMBL/GenBank/DDBJ whole genome shotgun (WGS) entry which is preliminary data.</text>
</comment>
<evidence type="ECO:0000313" key="4">
    <source>
        <dbReference type="Proteomes" id="UP000256919"/>
    </source>
</evidence>
<protein>
    <submittedName>
        <fullName evidence="3">Uncharacterized protein</fullName>
    </submittedName>
</protein>
<keyword evidence="2" id="KW-0472">Membrane</keyword>
<feature type="transmembrane region" description="Helical" evidence="2">
    <location>
        <begin position="152"/>
        <end position="172"/>
    </location>
</feature>
<feature type="transmembrane region" description="Helical" evidence="2">
    <location>
        <begin position="95"/>
        <end position="114"/>
    </location>
</feature>
<keyword evidence="2" id="KW-1133">Transmembrane helix</keyword>
<dbReference type="OrthoDB" id="764986at2"/>
<keyword evidence="2" id="KW-0812">Transmembrane</keyword>
<dbReference type="EMBL" id="QREI01000014">
    <property type="protein sequence ID" value="REE07643.1"/>
    <property type="molecule type" value="Genomic_DNA"/>
</dbReference>
<feature type="transmembrane region" description="Helical" evidence="2">
    <location>
        <begin position="126"/>
        <end position="146"/>
    </location>
</feature>
<accession>A0A3D9LNR6</accession>
<keyword evidence="4" id="KW-1185">Reference proteome</keyword>
<evidence type="ECO:0000256" key="1">
    <source>
        <dbReference type="SAM" id="Coils"/>
    </source>
</evidence>
<dbReference type="RefSeq" id="WP_115813005.1">
    <property type="nucleotide sequence ID" value="NZ_QREI01000014.1"/>
</dbReference>
<gene>
    <name evidence="3" type="ORF">DFQ09_1144</name>
</gene>
<organism evidence="3 4">
    <name type="scientific">Winogradskyella pacifica</name>
    <dbReference type="NCBI Taxonomy" id="664642"/>
    <lineage>
        <taxon>Bacteria</taxon>
        <taxon>Pseudomonadati</taxon>
        <taxon>Bacteroidota</taxon>
        <taxon>Flavobacteriia</taxon>
        <taxon>Flavobacteriales</taxon>
        <taxon>Flavobacteriaceae</taxon>
        <taxon>Winogradskyella</taxon>
    </lineage>
</organism>
<sequence length="206" mass="23448">MSENKFIEKFQNKTDSELEYILENKKSYDEKAISASIHILKERNGKTSEIETVENEIKIEKEKKQIAQKKFVEEEKKKSNITDDPNAPELHSKRVIMVFSGLFSTIFGAVLLMYNMKQTGNKTGRIQVLIFGVLYTIGTLLVVNSLNISGNIALIFNIAGGGILSEYFWNKFIGKEFEHRKRSWIKPAIISVLITVPLILATIYGQ</sequence>
<dbReference type="AlphaFoldDB" id="A0A3D9LNR6"/>
<evidence type="ECO:0000313" key="3">
    <source>
        <dbReference type="EMBL" id="REE07643.1"/>
    </source>
</evidence>
<feature type="transmembrane region" description="Helical" evidence="2">
    <location>
        <begin position="184"/>
        <end position="204"/>
    </location>
</feature>
<feature type="coiled-coil region" evidence="1">
    <location>
        <begin position="43"/>
        <end position="77"/>
    </location>
</feature>
<proteinExistence type="predicted"/>
<keyword evidence="1" id="KW-0175">Coiled coil</keyword>
<name>A0A3D9LNR6_9FLAO</name>
<evidence type="ECO:0000256" key="2">
    <source>
        <dbReference type="SAM" id="Phobius"/>
    </source>
</evidence>
<reference evidence="3 4" key="1">
    <citation type="submission" date="2018-07" db="EMBL/GenBank/DDBJ databases">
        <title>Genomic Encyclopedia of Type Strains, Phase III (KMG-III): the genomes of soil and plant-associated and newly described type strains.</title>
        <authorList>
            <person name="Whitman W."/>
        </authorList>
    </citation>
    <scope>NUCLEOTIDE SEQUENCE [LARGE SCALE GENOMIC DNA]</scope>
    <source>
        <strain evidence="3 4">CECT 7948</strain>
    </source>
</reference>
<dbReference type="Proteomes" id="UP000256919">
    <property type="component" value="Unassembled WGS sequence"/>
</dbReference>